<dbReference type="AlphaFoldDB" id="A0A561T4J4"/>
<dbReference type="PANTHER" id="PTHR24321">
    <property type="entry name" value="DEHYDROGENASES, SHORT CHAIN"/>
    <property type="match status" value="1"/>
</dbReference>
<dbReference type="Gene3D" id="3.40.50.720">
    <property type="entry name" value="NAD(P)-binding Rossmann-like Domain"/>
    <property type="match status" value="1"/>
</dbReference>
<dbReference type="PANTHER" id="PTHR24321:SF8">
    <property type="entry name" value="ESTRADIOL 17-BETA-DEHYDROGENASE 8-RELATED"/>
    <property type="match status" value="1"/>
</dbReference>
<evidence type="ECO:0000256" key="4">
    <source>
        <dbReference type="RuleBase" id="RU000363"/>
    </source>
</evidence>
<dbReference type="RefSeq" id="WP_147260437.1">
    <property type="nucleotide sequence ID" value="NZ_VIWU01000001.1"/>
</dbReference>
<evidence type="ECO:0000313" key="5">
    <source>
        <dbReference type="EMBL" id="TWF82041.1"/>
    </source>
</evidence>
<dbReference type="PRINTS" id="PR00081">
    <property type="entry name" value="GDHRDH"/>
</dbReference>
<dbReference type="InterPro" id="IPR036291">
    <property type="entry name" value="NAD(P)-bd_dom_sf"/>
</dbReference>
<evidence type="ECO:0000256" key="2">
    <source>
        <dbReference type="ARBA" id="ARBA00023002"/>
    </source>
</evidence>
<dbReference type="Proteomes" id="UP000321261">
    <property type="component" value="Unassembled WGS sequence"/>
</dbReference>
<organism evidence="5 6">
    <name type="scientific">Pseudonocardia hierapolitana</name>
    <dbReference type="NCBI Taxonomy" id="1128676"/>
    <lineage>
        <taxon>Bacteria</taxon>
        <taxon>Bacillati</taxon>
        <taxon>Actinomycetota</taxon>
        <taxon>Actinomycetes</taxon>
        <taxon>Pseudonocardiales</taxon>
        <taxon>Pseudonocardiaceae</taxon>
        <taxon>Pseudonocardia</taxon>
    </lineage>
</organism>
<keyword evidence="6" id="KW-1185">Reference proteome</keyword>
<comment type="similarity">
    <text evidence="1 4">Belongs to the short-chain dehydrogenases/reductases (SDR) family.</text>
</comment>
<dbReference type="OrthoDB" id="3206777at2"/>
<gene>
    <name evidence="5" type="ORF">FHX44_117986</name>
</gene>
<evidence type="ECO:0000256" key="3">
    <source>
        <dbReference type="ARBA" id="ARBA00023027"/>
    </source>
</evidence>
<evidence type="ECO:0000256" key="1">
    <source>
        <dbReference type="ARBA" id="ARBA00006484"/>
    </source>
</evidence>
<evidence type="ECO:0000313" key="6">
    <source>
        <dbReference type="Proteomes" id="UP000321261"/>
    </source>
</evidence>
<dbReference type="GO" id="GO:0016491">
    <property type="term" value="F:oxidoreductase activity"/>
    <property type="evidence" value="ECO:0007669"/>
    <property type="project" value="UniProtKB-KW"/>
</dbReference>
<dbReference type="NCBIfam" id="TIGR03971">
    <property type="entry name" value="SDR_subfam_1"/>
    <property type="match status" value="1"/>
</dbReference>
<keyword evidence="2" id="KW-0560">Oxidoreductase</keyword>
<dbReference type="FunFam" id="3.40.50.720:FF:000084">
    <property type="entry name" value="Short-chain dehydrogenase reductase"/>
    <property type="match status" value="1"/>
</dbReference>
<dbReference type="PROSITE" id="PS00061">
    <property type="entry name" value="ADH_SHORT"/>
    <property type="match status" value="1"/>
</dbReference>
<name>A0A561T4J4_9PSEU</name>
<protein>
    <submittedName>
        <fullName evidence="5">(+)-trans-carveol dehydrogenase</fullName>
    </submittedName>
</protein>
<dbReference type="SUPFAM" id="SSF51735">
    <property type="entry name" value="NAD(P)-binding Rossmann-fold domains"/>
    <property type="match status" value="1"/>
</dbReference>
<dbReference type="CDD" id="cd05233">
    <property type="entry name" value="SDR_c"/>
    <property type="match status" value="1"/>
</dbReference>
<sequence length="281" mass="29746">MGRMEGKVAFITGAARGQGRAHAIRLAGEGADIIVTDIAGPVDTVSYPSATPEDLAETVKEVEALDRRVVSFVADVRDHDALAGGLAAGVEELGGLDVVVANAGIINAVRPSWELDEADWQTMLDVNLTGVWHATKAAVPHLIERGPGGSVILISSTAGLRGIPGIAHYNAAKHGVLGLARTLANELAPHRIRVNSVHPTNVRTTMIDNPSSAKIYRPDLENPTFEDSLPALADINMWDEPYLDVEDVANAVLFLACDESRYVTGIALPVDLGMSMKYSGA</sequence>
<dbReference type="InterPro" id="IPR002347">
    <property type="entry name" value="SDR_fam"/>
</dbReference>
<dbReference type="EMBL" id="VIWU01000001">
    <property type="protein sequence ID" value="TWF82041.1"/>
    <property type="molecule type" value="Genomic_DNA"/>
</dbReference>
<accession>A0A561T4J4</accession>
<proteinExistence type="inferred from homology"/>
<dbReference type="InterPro" id="IPR020904">
    <property type="entry name" value="Sc_DH/Rdtase_CS"/>
</dbReference>
<dbReference type="Pfam" id="PF00106">
    <property type="entry name" value="adh_short"/>
    <property type="match status" value="1"/>
</dbReference>
<dbReference type="NCBIfam" id="NF009467">
    <property type="entry name" value="PRK12826.1-3"/>
    <property type="match status" value="1"/>
</dbReference>
<dbReference type="PRINTS" id="PR00080">
    <property type="entry name" value="SDRFAMILY"/>
</dbReference>
<comment type="caution">
    <text evidence="5">The sequence shown here is derived from an EMBL/GenBank/DDBJ whole genome shotgun (WGS) entry which is preliminary data.</text>
</comment>
<reference evidence="5 6" key="1">
    <citation type="submission" date="2019-06" db="EMBL/GenBank/DDBJ databases">
        <title>Sequencing the genomes of 1000 actinobacteria strains.</title>
        <authorList>
            <person name="Klenk H.-P."/>
        </authorList>
    </citation>
    <scope>NUCLEOTIDE SEQUENCE [LARGE SCALE GENOMIC DNA]</scope>
    <source>
        <strain evidence="5 6">DSM 45671</strain>
    </source>
</reference>
<dbReference type="InterPro" id="IPR023985">
    <property type="entry name" value="SDR_subfam_1"/>
</dbReference>
<keyword evidence="3" id="KW-0520">NAD</keyword>